<dbReference type="EMBL" id="JAODUO010000016">
    <property type="protein sequence ID" value="KAK2193205.1"/>
    <property type="molecule type" value="Genomic_DNA"/>
</dbReference>
<dbReference type="PANTHER" id="PTHR46580">
    <property type="entry name" value="SENSOR KINASE-RELATED"/>
    <property type="match status" value="1"/>
</dbReference>
<evidence type="ECO:0000313" key="2">
    <source>
        <dbReference type="EMBL" id="KAK2193205.1"/>
    </source>
</evidence>
<dbReference type="InterPro" id="IPR028994">
    <property type="entry name" value="Integrin_alpha_N"/>
</dbReference>
<keyword evidence="3" id="KW-1185">Reference proteome</keyword>
<dbReference type="Pfam" id="PF13517">
    <property type="entry name" value="FG-GAP_3"/>
    <property type="match status" value="2"/>
</dbReference>
<keyword evidence="1" id="KW-0732">Signal</keyword>
<evidence type="ECO:0000256" key="1">
    <source>
        <dbReference type="ARBA" id="ARBA00022729"/>
    </source>
</evidence>
<dbReference type="Proteomes" id="UP001209878">
    <property type="component" value="Unassembled WGS sequence"/>
</dbReference>
<organism evidence="2 3">
    <name type="scientific">Ridgeia piscesae</name>
    <name type="common">Tubeworm</name>
    <dbReference type="NCBI Taxonomy" id="27915"/>
    <lineage>
        <taxon>Eukaryota</taxon>
        <taxon>Metazoa</taxon>
        <taxon>Spiralia</taxon>
        <taxon>Lophotrochozoa</taxon>
        <taxon>Annelida</taxon>
        <taxon>Polychaeta</taxon>
        <taxon>Sedentaria</taxon>
        <taxon>Canalipalpata</taxon>
        <taxon>Sabellida</taxon>
        <taxon>Siboglinidae</taxon>
        <taxon>Ridgeia</taxon>
    </lineage>
</organism>
<proteinExistence type="predicted"/>
<protein>
    <submittedName>
        <fullName evidence="2">Uncharacterized protein</fullName>
    </submittedName>
</protein>
<name>A0AAD9PEA7_RIDPI</name>
<comment type="caution">
    <text evidence="2">The sequence shown here is derived from an EMBL/GenBank/DDBJ whole genome shotgun (WGS) entry which is preliminary data.</text>
</comment>
<reference evidence="2" key="1">
    <citation type="journal article" date="2023" name="Mol. Biol. Evol.">
        <title>Third-Generation Sequencing Reveals the Adaptive Role of the Epigenome in Three Deep-Sea Polychaetes.</title>
        <authorList>
            <person name="Perez M."/>
            <person name="Aroh O."/>
            <person name="Sun Y."/>
            <person name="Lan Y."/>
            <person name="Juniper S.K."/>
            <person name="Young C.R."/>
            <person name="Angers B."/>
            <person name="Qian P.Y."/>
        </authorList>
    </citation>
    <scope>NUCLEOTIDE SEQUENCE</scope>
    <source>
        <strain evidence="2">R07B-5</strain>
    </source>
</reference>
<dbReference type="SUPFAM" id="SSF69318">
    <property type="entry name" value="Integrin alpha N-terminal domain"/>
    <property type="match status" value="1"/>
</dbReference>
<sequence>MPANCVSCIETGPKCEWNKAWFGNPTSTKTLPGFCRGSRQHVLRGDFNGDGRMDIMCHDSSSGNMWIYYGANNGYSVVGWNKPMSWCWHAGASLYIGDFNGDSRDDILCHDNAGYLFIAYTDKSGDFSTGWYENMGFCKCAGCSLFVGDFNGDKKSDLLCHDGKDGKKWIVYATPKGEFQDAIIWYKPMNWCHGGNEKLYVGDFNGDSRSDMLCYDDVTGIVITACANCGGSFDETDNTNSMGWCTVKGCSLSVARVSKDQRDDLVCHCKSRSIEPLRVRFPASNDGFETFRQWRGARSWCKKTTEMLVIGPLKPGHCGSMVCIDKVTGQYSIAFP</sequence>
<dbReference type="InterPro" id="IPR013517">
    <property type="entry name" value="FG-GAP"/>
</dbReference>
<gene>
    <name evidence="2" type="ORF">NP493_14g07120</name>
</gene>
<accession>A0AAD9PEA7</accession>
<evidence type="ECO:0000313" key="3">
    <source>
        <dbReference type="Proteomes" id="UP001209878"/>
    </source>
</evidence>
<dbReference type="AlphaFoldDB" id="A0AAD9PEA7"/>
<dbReference type="Gene3D" id="2.40.128.340">
    <property type="match status" value="2"/>
</dbReference>